<evidence type="ECO:0000259" key="8">
    <source>
        <dbReference type="PROSITE" id="PS50928"/>
    </source>
</evidence>
<accession>A0ABW5R4Y1</accession>
<keyword evidence="2 7" id="KW-0813">Transport</keyword>
<evidence type="ECO:0000256" key="1">
    <source>
        <dbReference type="ARBA" id="ARBA00004651"/>
    </source>
</evidence>
<dbReference type="PANTHER" id="PTHR30614">
    <property type="entry name" value="MEMBRANE COMPONENT OF AMINO ACID ABC TRANSPORTER"/>
    <property type="match status" value="1"/>
</dbReference>
<reference evidence="10" key="1">
    <citation type="journal article" date="2019" name="Int. J. Syst. Evol. Microbiol.">
        <title>The Global Catalogue of Microorganisms (GCM) 10K type strain sequencing project: providing services to taxonomists for standard genome sequencing and annotation.</title>
        <authorList>
            <consortium name="The Broad Institute Genomics Platform"/>
            <consortium name="The Broad Institute Genome Sequencing Center for Infectious Disease"/>
            <person name="Wu L."/>
            <person name="Ma J."/>
        </authorList>
    </citation>
    <scope>NUCLEOTIDE SEQUENCE [LARGE SCALE GENOMIC DNA]</scope>
    <source>
        <strain evidence="10">TISTR 1827</strain>
    </source>
</reference>
<dbReference type="PANTHER" id="PTHR30614:SF7">
    <property type="entry name" value="GLUTAMINE ABC TRANSPORTER PERMEASE PROTEIN GLNM-RELATED"/>
    <property type="match status" value="1"/>
</dbReference>
<dbReference type="RefSeq" id="WP_379279759.1">
    <property type="nucleotide sequence ID" value="NZ_JBHUGT010000011.1"/>
</dbReference>
<comment type="caution">
    <text evidence="9">The sequence shown here is derived from an EMBL/GenBank/DDBJ whole genome shotgun (WGS) entry which is preliminary data.</text>
</comment>
<keyword evidence="5 7" id="KW-1133">Transmembrane helix</keyword>
<dbReference type="EMBL" id="JBHUMY010000043">
    <property type="protein sequence ID" value="MFD2663541.1"/>
    <property type="molecule type" value="Genomic_DNA"/>
</dbReference>
<organism evidence="9 10">
    <name type="scientific">Paenibacillus thailandensis</name>
    <dbReference type="NCBI Taxonomy" id="393250"/>
    <lineage>
        <taxon>Bacteria</taxon>
        <taxon>Bacillati</taxon>
        <taxon>Bacillota</taxon>
        <taxon>Bacilli</taxon>
        <taxon>Bacillales</taxon>
        <taxon>Paenibacillaceae</taxon>
        <taxon>Paenibacillus</taxon>
    </lineage>
</organism>
<comment type="similarity">
    <text evidence="7">Belongs to the binding-protein-dependent transport system permease family.</text>
</comment>
<evidence type="ECO:0000256" key="5">
    <source>
        <dbReference type="ARBA" id="ARBA00022989"/>
    </source>
</evidence>
<evidence type="ECO:0000256" key="7">
    <source>
        <dbReference type="RuleBase" id="RU363032"/>
    </source>
</evidence>
<keyword evidence="10" id="KW-1185">Reference proteome</keyword>
<evidence type="ECO:0000256" key="3">
    <source>
        <dbReference type="ARBA" id="ARBA00022475"/>
    </source>
</evidence>
<dbReference type="Pfam" id="PF00528">
    <property type="entry name" value="BPD_transp_1"/>
    <property type="match status" value="1"/>
</dbReference>
<sequence length="217" mass="23965">MGDWDIVIRYFDSYMRGLGYTVLASVLALVGSFVLGTVIAVFRITPSRALRAAGTAYVEFIRNIPVLLVVYAFYWGLPLLGVTLDGFTCGTIGLTVYTAAFIAEAIRAGILSVPKGQREAAEASGLTYVQTMRYVILPQAVRIVIPPLSNQFINLVKNSSILSVFAGFDLMYFGDQIAYETYATVETYIYVAVFYLLLTLPLSYMSNRLERRLSKAG</sequence>
<evidence type="ECO:0000256" key="6">
    <source>
        <dbReference type="ARBA" id="ARBA00023136"/>
    </source>
</evidence>
<feature type="transmembrane region" description="Helical" evidence="7">
    <location>
        <begin position="56"/>
        <end position="77"/>
    </location>
</feature>
<evidence type="ECO:0000313" key="10">
    <source>
        <dbReference type="Proteomes" id="UP001597493"/>
    </source>
</evidence>
<feature type="domain" description="ABC transmembrane type-1" evidence="8">
    <location>
        <begin position="18"/>
        <end position="206"/>
    </location>
</feature>
<dbReference type="CDD" id="cd06261">
    <property type="entry name" value="TM_PBP2"/>
    <property type="match status" value="1"/>
</dbReference>
<evidence type="ECO:0000256" key="4">
    <source>
        <dbReference type="ARBA" id="ARBA00022692"/>
    </source>
</evidence>
<evidence type="ECO:0000313" key="9">
    <source>
        <dbReference type="EMBL" id="MFD2663541.1"/>
    </source>
</evidence>
<dbReference type="SUPFAM" id="SSF161098">
    <property type="entry name" value="MetI-like"/>
    <property type="match status" value="1"/>
</dbReference>
<keyword evidence="4 7" id="KW-0812">Transmembrane</keyword>
<dbReference type="InterPro" id="IPR010065">
    <property type="entry name" value="AA_ABC_transptr_permease_3TM"/>
</dbReference>
<evidence type="ECO:0000256" key="2">
    <source>
        <dbReference type="ARBA" id="ARBA00022448"/>
    </source>
</evidence>
<protein>
    <submittedName>
        <fullName evidence="9">Amino acid ABC transporter permease</fullName>
    </submittedName>
</protein>
<name>A0ABW5R4Y1_9BACL</name>
<dbReference type="NCBIfam" id="TIGR01726">
    <property type="entry name" value="HEQRo_perm_3TM"/>
    <property type="match status" value="1"/>
</dbReference>
<feature type="transmembrane region" description="Helical" evidence="7">
    <location>
        <begin position="20"/>
        <end position="44"/>
    </location>
</feature>
<keyword evidence="3" id="KW-1003">Cell membrane</keyword>
<comment type="subcellular location">
    <subcellularLocation>
        <location evidence="1 7">Cell membrane</location>
        <topology evidence="1 7">Multi-pass membrane protein</topology>
    </subcellularLocation>
</comment>
<feature type="transmembrane region" description="Helical" evidence="7">
    <location>
        <begin position="187"/>
        <end position="205"/>
    </location>
</feature>
<proteinExistence type="inferred from homology"/>
<gene>
    <name evidence="9" type="ORF">ACFSW5_25200</name>
</gene>
<dbReference type="InterPro" id="IPR035906">
    <property type="entry name" value="MetI-like_sf"/>
</dbReference>
<dbReference type="InterPro" id="IPR000515">
    <property type="entry name" value="MetI-like"/>
</dbReference>
<dbReference type="InterPro" id="IPR043429">
    <property type="entry name" value="ArtM/GltK/GlnP/TcyL/YhdX-like"/>
</dbReference>
<keyword evidence="6 7" id="KW-0472">Membrane</keyword>
<dbReference type="PROSITE" id="PS50928">
    <property type="entry name" value="ABC_TM1"/>
    <property type="match status" value="1"/>
</dbReference>
<dbReference type="Proteomes" id="UP001597493">
    <property type="component" value="Unassembled WGS sequence"/>
</dbReference>
<dbReference type="Gene3D" id="1.10.3720.10">
    <property type="entry name" value="MetI-like"/>
    <property type="match status" value="1"/>
</dbReference>